<reference evidence="7 8" key="1">
    <citation type="journal article" date="2015" name="Nature">
        <title>rRNA introns, odd ribosomes, and small enigmatic genomes across a large radiation of phyla.</title>
        <authorList>
            <person name="Brown C.T."/>
            <person name="Hug L.A."/>
            <person name="Thomas B.C."/>
            <person name="Sharon I."/>
            <person name="Castelle C.J."/>
            <person name="Singh A."/>
            <person name="Wilkins M.J."/>
            <person name="Williams K.H."/>
            <person name="Banfield J.F."/>
        </authorList>
    </citation>
    <scope>NUCLEOTIDE SEQUENCE [LARGE SCALE GENOMIC DNA]</scope>
</reference>
<keyword evidence="4" id="KW-0573">Peptidoglycan synthesis</keyword>
<dbReference type="GO" id="GO:0008360">
    <property type="term" value="P:regulation of cell shape"/>
    <property type="evidence" value="ECO:0007669"/>
    <property type="project" value="UniProtKB-KW"/>
</dbReference>
<keyword evidence="6" id="KW-0961">Cell wall biogenesis/degradation</keyword>
<gene>
    <name evidence="7" type="ORF">UW99_C0055G0010</name>
</gene>
<evidence type="ECO:0000256" key="1">
    <source>
        <dbReference type="ARBA" id="ARBA00009943"/>
    </source>
</evidence>
<keyword evidence="3" id="KW-0133">Cell shape</keyword>
<dbReference type="GO" id="GO:0016755">
    <property type="term" value="F:aminoacyltransferase activity"/>
    <property type="evidence" value="ECO:0007669"/>
    <property type="project" value="InterPro"/>
</dbReference>
<dbReference type="InterPro" id="IPR050644">
    <property type="entry name" value="PG_Glycine_Bridge_Synth"/>
</dbReference>
<evidence type="ECO:0000256" key="2">
    <source>
        <dbReference type="ARBA" id="ARBA00022679"/>
    </source>
</evidence>
<dbReference type="InterPro" id="IPR003447">
    <property type="entry name" value="FEMABX"/>
</dbReference>
<dbReference type="GO" id="GO:0009252">
    <property type="term" value="P:peptidoglycan biosynthetic process"/>
    <property type="evidence" value="ECO:0007669"/>
    <property type="project" value="UniProtKB-KW"/>
</dbReference>
<comment type="similarity">
    <text evidence="1">Belongs to the FemABX family.</text>
</comment>
<dbReference type="Gene3D" id="3.40.630.30">
    <property type="match status" value="1"/>
</dbReference>
<keyword evidence="5" id="KW-0012">Acyltransferase</keyword>
<name>A0A0G1LKU8_9BACT</name>
<dbReference type="PROSITE" id="PS51191">
    <property type="entry name" value="FEMABX"/>
    <property type="match status" value="1"/>
</dbReference>
<accession>A0A0G1LKU8</accession>
<protein>
    <submittedName>
        <fullName evidence="7">Methicillin resistance protein</fullName>
    </submittedName>
</protein>
<evidence type="ECO:0000256" key="5">
    <source>
        <dbReference type="ARBA" id="ARBA00023315"/>
    </source>
</evidence>
<dbReference type="PANTHER" id="PTHR36174:SF1">
    <property type="entry name" value="LIPID II:GLYCINE GLYCYLTRANSFERASE"/>
    <property type="match status" value="1"/>
</dbReference>
<feature type="non-terminal residue" evidence="7">
    <location>
        <position position="1"/>
    </location>
</feature>
<organism evidence="7 8">
    <name type="scientific">Candidatus Collierbacteria bacterium GW2011_GWC2_45_15</name>
    <dbReference type="NCBI Taxonomy" id="1618394"/>
    <lineage>
        <taxon>Bacteria</taxon>
        <taxon>Candidatus Collieribacteriota</taxon>
    </lineage>
</organism>
<comment type="caution">
    <text evidence="7">The sequence shown here is derived from an EMBL/GenBank/DDBJ whole genome shotgun (WGS) entry which is preliminary data.</text>
</comment>
<evidence type="ECO:0000313" key="7">
    <source>
        <dbReference type="EMBL" id="KKT96543.1"/>
    </source>
</evidence>
<dbReference type="InterPro" id="IPR016181">
    <property type="entry name" value="Acyl_CoA_acyltransferase"/>
</dbReference>
<dbReference type="AlphaFoldDB" id="A0A0G1LKU8"/>
<sequence length="177" mass="20632">LPFLATKTVVIDLRKDEKQLWKNLSENAKRLIKANKEVEIEEMGPEEFHEIWRKNSKVWVLTLTELKNLIKSFGKNGRLSVARDNRGVHSGLLSLQTKDTLNYFQTWTSDLGRKSGAHYKLVWEEILRAKAGGVTYFDFEGIYDEEFPIKKWKGFTEFKKKFGGEIVHHPGSFSKWL</sequence>
<proteinExistence type="inferred from homology"/>
<dbReference type="SUPFAM" id="SSF55729">
    <property type="entry name" value="Acyl-CoA N-acyltransferases (Nat)"/>
    <property type="match status" value="1"/>
</dbReference>
<evidence type="ECO:0000256" key="3">
    <source>
        <dbReference type="ARBA" id="ARBA00022960"/>
    </source>
</evidence>
<evidence type="ECO:0000256" key="4">
    <source>
        <dbReference type="ARBA" id="ARBA00022984"/>
    </source>
</evidence>
<dbReference type="EMBL" id="LCKM01000055">
    <property type="protein sequence ID" value="KKT96543.1"/>
    <property type="molecule type" value="Genomic_DNA"/>
</dbReference>
<dbReference type="Proteomes" id="UP000034214">
    <property type="component" value="Unassembled WGS sequence"/>
</dbReference>
<evidence type="ECO:0000256" key="6">
    <source>
        <dbReference type="ARBA" id="ARBA00023316"/>
    </source>
</evidence>
<keyword evidence="2" id="KW-0808">Transferase</keyword>
<dbReference type="GO" id="GO:0071555">
    <property type="term" value="P:cell wall organization"/>
    <property type="evidence" value="ECO:0007669"/>
    <property type="project" value="UniProtKB-KW"/>
</dbReference>
<dbReference type="Pfam" id="PF02388">
    <property type="entry name" value="FemAB"/>
    <property type="match status" value="1"/>
</dbReference>
<evidence type="ECO:0000313" key="8">
    <source>
        <dbReference type="Proteomes" id="UP000034214"/>
    </source>
</evidence>
<dbReference type="PANTHER" id="PTHR36174">
    <property type="entry name" value="LIPID II:GLYCINE GLYCYLTRANSFERASE"/>
    <property type="match status" value="1"/>
</dbReference>